<dbReference type="SUPFAM" id="SSF51735">
    <property type="entry name" value="NAD(P)-binding Rossmann-fold domains"/>
    <property type="match status" value="1"/>
</dbReference>
<dbReference type="InterPro" id="IPR036291">
    <property type="entry name" value="NAD(P)-bd_dom_sf"/>
</dbReference>
<evidence type="ECO:0000256" key="2">
    <source>
        <dbReference type="ARBA" id="ARBA00023002"/>
    </source>
</evidence>
<dbReference type="InterPro" id="IPR002347">
    <property type="entry name" value="SDR_fam"/>
</dbReference>
<dbReference type="PRINTS" id="PR00081">
    <property type="entry name" value="GDHRDH"/>
</dbReference>
<dbReference type="GO" id="GO:0016491">
    <property type="term" value="F:oxidoreductase activity"/>
    <property type="evidence" value="ECO:0007669"/>
    <property type="project" value="UniProtKB-KW"/>
</dbReference>
<organism evidence="4 5">
    <name type="scientific">Pseudomicrostroma glucosiphilum</name>
    <dbReference type="NCBI Taxonomy" id="1684307"/>
    <lineage>
        <taxon>Eukaryota</taxon>
        <taxon>Fungi</taxon>
        <taxon>Dikarya</taxon>
        <taxon>Basidiomycota</taxon>
        <taxon>Ustilaginomycotina</taxon>
        <taxon>Exobasidiomycetes</taxon>
        <taxon>Microstromatales</taxon>
        <taxon>Microstromatales incertae sedis</taxon>
        <taxon>Pseudomicrostroma</taxon>
    </lineage>
</organism>
<dbReference type="Gene3D" id="3.40.50.720">
    <property type="entry name" value="NAD(P)-binding Rossmann-like Domain"/>
    <property type="match status" value="1"/>
</dbReference>
<keyword evidence="2" id="KW-0560">Oxidoreductase</keyword>
<gene>
    <name evidence="4" type="ORF">BCV69DRAFT_61680</name>
</gene>
<dbReference type="STRING" id="1684307.A0A316U1L9"/>
<evidence type="ECO:0000313" key="5">
    <source>
        <dbReference type="Proteomes" id="UP000245942"/>
    </source>
</evidence>
<dbReference type="PANTHER" id="PTHR43086:SF2">
    <property type="entry name" value="HYDROXYSTEROID DEHYDROGENASE-LIKE PROTEIN 1"/>
    <property type="match status" value="1"/>
</dbReference>
<dbReference type="Proteomes" id="UP000245942">
    <property type="component" value="Unassembled WGS sequence"/>
</dbReference>
<dbReference type="GeneID" id="37017131"/>
<dbReference type="GO" id="GO:0005783">
    <property type="term" value="C:endoplasmic reticulum"/>
    <property type="evidence" value="ECO:0007669"/>
    <property type="project" value="TreeGrafter"/>
</dbReference>
<accession>A0A316U1L9</accession>
<dbReference type="OrthoDB" id="47007at2759"/>
<evidence type="ECO:0000256" key="3">
    <source>
        <dbReference type="SAM" id="MobiDB-lite"/>
    </source>
</evidence>
<protein>
    <submittedName>
        <fullName evidence="4">NAD(P)-binding protein</fullName>
    </submittedName>
</protein>
<feature type="compositionally biased region" description="Polar residues" evidence="3">
    <location>
        <begin position="1"/>
        <end position="10"/>
    </location>
</feature>
<dbReference type="GO" id="GO:0030497">
    <property type="term" value="P:fatty acid elongation"/>
    <property type="evidence" value="ECO:0007669"/>
    <property type="project" value="TreeGrafter"/>
</dbReference>
<proteinExistence type="predicted"/>
<name>A0A316U1L9_9BASI</name>
<keyword evidence="5" id="KW-1185">Reference proteome</keyword>
<dbReference type="AlphaFoldDB" id="A0A316U1L9"/>
<dbReference type="Pfam" id="PF00106">
    <property type="entry name" value="adh_short"/>
    <property type="match status" value="1"/>
</dbReference>
<evidence type="ECO:0000256" key="1">
    <source>
        <dbReference type="ARBA" id="ARBA00022857"/>
    </source>
</evidence>
<keyword evidence="1" id="KW-0521">NADP</keyword>
<reference evidence="4 5" key="1">
    <citation type="journal article" date="2018" name="Mol. Biol. Evol.">
        <title>Broad Genomic Sampling Reveals a Smut Pathogenic Ancestry of the Fungal Clade Ustilaginomycotina.</title>
        <authorList>
            <person name="Kijpornyongpan T."/>
            <person name="Mondo S.J."/>
            <person name="Barry K."/>
            <person name="Sandor L."/>
            <person name="Lee J."/>
            <person name="Lipzen A."/>
            <person name="Pangilinan J."/>
            <person name="LaButti K."/>
            <person name="Hainaut M."/>
            <person name="Henrissat B."/>
            <person name="Grigoriev I.V."/>
            <person name="Spatafora J.W."/>
            <person name="Aime M.C."/>
        </authorList>
    </citation>
    <scope>NUCLEOTIDE SEQUENCE [LARGE SCALE GENOMIC DNA]</scope>
    <source>
        <strain evidence="4 5">MCA 4718</strain>
    </source>
</reference>
<sequence length="311" mass="33623">MSSVASTSADNPPRGAANPMRRYLHTNGATKSNETQAPYALVTGTTGGMGEEWAKQLAALGFNIILQGRNRSKLETVQSAIAVATPSAQTRLLVTEATIYPNEHLTQELTSLLSDPEVRLTVVINNLGTANAHFPLLEEETSETIAQVIISNTIFPAEVTRICLPHLKRHEPSLLAVVSSIGVWATPPYVSPYIGTKGFDLGFCQSLYNEMIAEKRDVDVTCLVPGQVISGMLDAPESLMIPTSEGWTRAAIQSLAPGMWNFWSVKPGVCIVPHRWQYWATVVTSFLPAGVTRRLAIGIAKGLKEGAAKKK</sequence>
<dbReference type="PANTHER" id="PTHR43086">
    <property type="entry name" value="VERY-LONG-CHAIN 3-OXOOACYL-COA REDUCTASE"/>
    <property type="match status" value="1"/>
</dbReference>
<dbReference type="EMBL" id="KZ819334">
    <property type="protein sequence ID" value="PWN18744.1"/>
    <property type="molecule type" value="Genomic_DNA"/>
</dbReference>
<dbReference type="RefSeq" id="XP_025345904.1">
    <property type="nucleotide sequence ID" value="XM_025495397.1"/>
</dbReference>
<feature type="region of interest" description="Disordered" evidence="3">
    <location>
        <begin position="1"/>
        <end position="20"/>
    </location>
</feature>
<evidence type="ECO:0000313" key="4">
    <source>
        <dbReference type="EMBL" id="PWN18744.1"/>
    </source>
</evidence>